<feature type="compositionally biased region" description="Low complexity" evidence="1">
    <location>
        <begin position="317"/>
        <end position="346"/>
    </location>
</feature>
<feature type="compositionally biased region" description="Pro residues" evidence="1">
    <location>
        <begin position="1263"/>
        <end position="1279"/>
    </location>
</feature>
<feature type="region of interest" description="Disordered" evidence="1">
    <location>
        <begin position="495"/>
        <end position="556"/>
    </location>
</feature>
<dbReference type="InterPro" id="IPR027838">
    <property type="entry name" value="DUF4585"/>
</dbReference>
<feature type="compositionally biased region" description="Polar residues" evidence="1">
    <location>
        <begin position="1127"/>
        <end position="1147"/>
    </location>
</feature>
<evidence type="ECO:0000256" key="1">
    <source>
        <dbReference type="SAM" id="MobiDB-lite"/>
    </source>
</evidence>
<feature type="compositionally biased region" description="Basic and acidic residues" evidence="1">
    <location>
        <begin position="517"/>
        <end position="532"/>
    </location>
</feature>
<dbReference type="PANTHER" id="PTHR33775">
    <property type="entry name" value="CARDIAC-ENRICHED FHL2-INTERACTING PROTEIN-RELATED"/>
    <property type="match status" value="1"/>
</dbReference>
<dbReference type="Proteomes" id="UP000261540">
    <property type="component" value="Unplaced"/>
</dbReference>
<feature type="compositionally biased region" description="Pro residues" evidence="1">
    <location>
        <begin position="1087"/>
        <end position="1101"/>
    </location>
</feature>
<feature type="compositionally biased region" description="Basic and acidic residues" evidence="1">
    <location>
        <begin position="687"/>
        <end position="700"/>
    </location>
</feature>
<feature type="compositionally biased region" description="Basic and acidic residues" evidence="1">
    <location>
        <begin position="823"/>
        <end position="832"/>
    </location>
</feature>
<feature type="compositionally biased region" description="Polar residues" evidence="1">
    <location>
        <begin position="853"/>
        <end position="869"/>
    </location>
</feature>
<feature type="domain" description="DUF4585" evidence="2">
    <location>
        <begin position="1189"/>
        <end position="1256"/>
    </location>
</feature>
<feature type="compositionally biased region" description="Polar residues" evidence="1">
    <location>
        <begin position="1060"/>
        <end position="1076"/>
    </location>
</feature>
<organism evidence="3 4">
    <name type="scientific">Paramormyrops kingsleyae</name>
    <dbReference type="NCBI Taxonomy" id="1676925"/>
    <lineage>
        <taxon>Eukaryota</taxon>
        <taxon>Metazoa</taxon>
        <taxon>Chordata</taxon>
        <taxon>Craniata</taxon>
        <taxon>Vertebrata</taxon>
        <taxon>Euteleostomi</taxon>
        <taxon>Actinopterygii</taxon>
        <taxon>Neopterygii</taxon>
        <taxon>Teleostei</taxon>
        <taxon>Osteoglossocephala</taxon>
        <taxon>Osteoglossomorpha</taxon>
        <taxon>Osteoglossiformes</taxon>
        <taxon>Mormyridae</taxon>
        <taxon>Paramormyrops</taxon>
    </lineage>
</organism>
<dbReference type="GeneTree" id="ENSGT00940000168499"/>
<evidence type="ECO:0000259" key="2">
    <source>
        <dbReference type="Pfam" id="PF15232"/>
    </source>
</evidence>
<dbReference type="Pfam" id="PF15232">
    <property type="entry name" value="DUF4585"/>
    <property type="match status" value="1"/>
</dbReference>
<name>A0A3B3SA52_9TELE</name>
<feature type="compositionally biased region" description="Polar residues" evidence="1">
    <location>
        <begin position="917"/>
        <end position="945"/>
    </location>
</feature>
<dbReference type="PANTHER" id="PTHR33775:SF1">
    <property type="entry name" value="PROLINE-RICH BASIC PROTEIN 1"/>
    <property type="match status" value="1"/>
</dbReference>
<feature type="compositionally biased region" description="Polar residues" evidence="1">
    <location>
        <begin position="1282"/>
        <end position="1295"/>
    </location>
</feature>
<accession>A0A3B3SA52</accession>
<protein>
    <recommendedName>
        <fullName evidence="2">DUF4585 domain-containing protein</fullName>
    </recommendedName>
</protein>
<feature type="compositionally biased region" description="Polar residues" evidence="1">
    <location>
        <begin position="431"/>
        <end position="456"/>
    </location>
</feature>
<keyword evidence="4" id="KW-1185">Reference proteome</keyword>
<feature type="region of interest" description="Disordered" evidence="1">
    <location>
        <begin position="114"/>
        <end position="165"/>
    </location>
</feature>
<feature type="region of interest" description="Disordered" evidence="1">
    <location>
        <begin position="1257"/>
        <end position="1347"/>
    </location>
</feature>
<feature type="compositionally biased region" description="Basic and acidic residues" evidence="1">
    <location>
        <begin position="1103"/>
        <end position="1118"/>
    </location>
</feature>
<sequence length="1347" mass="147811">MPQDFGVRNNDGPNHVEIFDIINIHSHHRAISETTCLCDIFGDDCESPTPSCSPASDFLTMKEVDDFTLADDSNNESSGSYHTAICSEQLSDSSETFEDSTETHAPCLLATRQQQHQNSFGPQRSQHDHPSGPRKPQVLPKTADSSTINSTPDCASGSSSMGSELDETDNEVKWFTDLTFKSLSSPQVDYLDVYNSNSLNRAKRFEMGSFECVDVALDSGGETCRGKRTVPKRQIQLKKRDTCELPAQENNLGNRKQKLQKSVSLDETSGKTKMATCFIKNVLSKKMQQEHKDTSQQVPFQNRVISPSEPINETADTSQSSIKQTTKTEVSSLSLELPSECSLSSEDLPGNLNKQPETYNSNPQQRPSCRFDLNALQGSTVRSDFHSNDTGRTGKRSELLIPFENKKNEKLISRENIKQLTDDNLREKNSSDSASAISGNTSEAATRPPSTQSGMTNRIKECHAKPDNHKQQSARNIFMSKTPEITLKSSIAGEQKKTSIKVPPLSPGPGIMPSRSPDIHSAKGEEKQEGKIENPTVNETGSSIDVDPGTNKTKGPMHRVKDVRKMVKNTYSLSFKATAVTAEDSIPTAQEEKLTAPPSPMQIEFKAISRKEEKAPVSASVEAQKDDKAQREPSSQTIQEKVRETASIHVTPRNVSIEDMATSELHEETPDAESNKVNRLGVSESNKPAEKQQKESERAPKLSSPAKLPCKDREISTLILLQDGQTNDSNDPTAPPPLSLTTTSSSRSVSMLLKENCFQADIGLCDAPNGSQLSTPKHVNRLEVPLQSRPVEDLGPGAKKETILDPTPTRTNISPKLVPPLETKGEPHHKEALTPGKTDMGKISRKSPLRETQAVTSLSSMSSYTQRQSVTEETHTSSYTQESTVVATSSNTSQPVVTVTTSFKQSPAPPSSPQQSNIASTQEQVMSVASSISRTMAAPTTTQAPSYIKEPGSRAPMRHQPYVDKYRFYTSDDPPSYDERESFSPLHLTDLPPRRFHRYHPTCQVPPCSCAQESLLTSGQPSLQPPNIAPPAAPLLRPQDACYPQAVPPANQDEPRSDVQPVNLQPASPQVTQPRTLQAPAPFQPLQHPPAVPAYPGPLMQPRPEDIRQPGQRTDRQVLHPRPPQQPTQLVAGSPYGSHTHSPTSLESRPPYLCSPQSFTASFSPEYSSEGPGDSGVLYPESGGSLFGQSPRRVLLDPETGKYFYVEVPVQPLRKMLFDPETGQYVEVLIPQSGLYPPSAVPYPSLHSPSMYPPQYMPYSVSPHPPTQPPRHPEVPAPPALHQTNRSFGSPGNQGSKRESQNHPPLDQSYLESMYYVPTGMTSSPNPTPPDFYHKLPPRPSSEGKRS</sequence>
<feature type="compositionally biased region" description="Polar residues" evidence="1">
    <location>
        <begin position="876"/>
        <end position="904"/>
    </location>
</feature>
<dbReference type="Ensembl" id="ENSPKIT00000008110.1">
    <property type="protein sequence ID" value="ENSPKIP00000027343.1"/>
    <property type="gene ID" value="ENSPKIG00000009446.1"/>
</dbReference>
<proteinExistence type="predicted"/>
<reference evidence="3" key="1">
    <citation type="submission" date="2025-08" db="UniProtKB">
        <authorList>
            <consortium name="Ensembl"/>
        </authorList>
    </citation>
    <scope>IDENTIFICATION</scope>
</reference>
<reference evidence="3" key="2">
    <citation type="submission" date="2025-09" db="UniProtKB">
        <authorList>
            <consortium name="Ensembl"/>
        </authorList>
    </citation>
    <scope>IDENTIFICATION</scope>
</reference>
<feature type="compositionally biased region" description="Polar residues" evidence="1">
    <location>
        <begin position="295"/>
        <end position="316"/>
    </location>
</feature>
<feature type="region of interest" description="Disordered" evidence="1">
    <location>
        <begin position="789"/>
        <end position="988"/>
    </location>
</feature>
<feature type="compositionally biased region" description="Pro residues" evidence="1">
    <location>
        <begin position="1023"/>
        <end position="1033"/>
    </location>
</feature>
<feature type="compositionally biased region" description="Polar residues" evidence="1">
    <location>
        <begin position="352"/>
        <end position="367"/>
    </location>
</feature>
<feature type="region of interest" description="Disordered" evidence="1">
    <location>
        <begin position="589"/>
        <end position="709"/>
    </location>
</feature>
<feature type="compositionally biased region" description="Polar residues" evidence="1">
    <location>
        <begin position="114"/>
        <end position="124"/>
    </location>
</feature>
<feature type="region of interest" description="Disordered" evidence="1">
    <location>
        <begin position="1014"/>
        <end position="1191"/>
    </location>
</feature>
<feature type="compositionally biased region" description="Polar residues" evidence="1">
    <location>
        <begin position="1155"/>
        <end position="1167"/>
    </location>
</feature>
<feature type="compositionally biased region" description="Basic and acidic residues" evidence="1">
    <location>
        <begin position="664"/>
        <end position="676"/>
    </location>
</feature>
<dbReference type="GO" id="GO:0005654">
    <property type="term" value="C:nucleoplasm"/>
    <property type="evidence" value="ECO:0007669"/>
    <property type="project" value="TreeGrafter"/>
</dbReference>
<dbReference type="InterPro" id="IPR052303">
    <property type="entry name" value="CEFIP"/>
</dbReference>
<evidence type="ECO:0000313" key="4">
    <source>
        <dbReference type="Proteomes" id="UP000261540"/>
    </source>
</evidence>
<feature type="compositionally biased region" description="Polar residues" evidence="1">
    <location>
        <begin position="143"/>
        <end position="162"/>
    </location>
</feature>
<feature type="region of interest" description="Disordered" evidence="1">
    <location>
        <begin position="288"/>
        <end position="369"/>
    </location>
</feature>
<feature type="region of interest" description="Disordered" evidence="1">
    <location>
        <begin position="422"/>
        <end position="456"/>
    </location>
</feature>
<feature type="region of interest" description="Disordered" evidence="1">
    <location>
        <begin position="722"/>
        <end position="746"/>
    </location>
</feature>
<evidence type="ECO:0000313" key="3">
    <source>
        <dbReference type="Ensembl" id="ENSPKIP00000027343.1"/>
    </source>
</evidence>